<dbReference type="AlphaFoldDB" id="A0A9Q3XU01"/>
<dbReference type="InterPro" id="IPR027417">
    <property type="entry name" value="P-loop_NTPase"/>
</dbReference>
<evidence type="ECO:0000313" key="5">
    <source>
        <dbReference type="Proteomes" id="UP000752647"/>
    </source>
</evidence>
<dbReference type="InterPro" id="IPR015854">
    <property type="entry name" value="ABC_transpr_LolD-like"/>
</dbReference>
<comment type="caution">
    <text evidence="4">The sequence shown here is derived from an EMBL/GenBank/DDBJ whole genome shotgun (WGS) entry which is preliminary data.</text>
</comment>
<dbReference type="InterPro" id="IPR003439">
    <property type="entry name" value="ABC_transporter-like_ATP-bd"/>
</dbReference>
<reference evidence="4" key="1">
    <citation type="submission" date="2021-05" db="EMBL/GenBank/DDBJ databases">
        <title>Pangenome of Leuconostoc gelidum warrants species status for Leuconostoc gelidum subsp. gasicomitatum.</title>
        <authorList>
            <person name="Johansson P."/>
            <person name="Sade E."/>
            <person name="Hultman J."/>
            <person name="Auvinen P."/>
            <person name="Bjorkroth J."/>
        </authorList>
    </citation>
    <scope>NUCLEOTIDE SEQUENCE</scope>
    <source>
        <strain evidence="4">A.21.4</strain>
    </source>
</reference>
<dbReference type="InterPro" id="IPR017871">
    <property type="entry name" value="ABC_transporter-like_CS"/>
</dbReference>
<evidence type="ECO:0000256" key="2">
    <source>
        <dbReference type="ARBA" id="ARBA00022840"/>
    </source>
</evidence>
<dbReference type="PROSITE" id="PS00211">
    <property type="entry name" value="ABC_TRANSPORTER_1"/>
    <property type="match status" value="1"/>
</dbReference>
<dbReference type="PANTHER" id="PTHR24220">
    <property type="entry name" value="IMPORT ATP-BINDING PROTEIN"/>
    <property type="match status" value="1"/>
</dbReference>
<sequence length="207" mass="23415">MIELKNIHKQFDEKVILDDFSYQFENGQSYALTGMSGSGKTTLLNMIGKIEKPDTGDVLIDQKQLRKIPEQVYFQNYAGYLFQNYGLIDNETIEQNLTLAFVGKHIKKAEQKSQMLAALKQVNLTLDLSRKVYSLSGGEAQRVAIAKIILKKPMIILADEPTAALDEKNGQEVVDLMKQLVTDDTILIVATHNPMVWEQLNQRVKLD</sequence>
<name>A0A9Q3XU01_9LACO</name>
<dbReference type="PANTHER" id="PTHR24220:SF86">
    <property type="entry name" value="ABC TRANSPORTER ABCH.1"/>
    <property type="match status" value="1"/>
</dbReference>
<dbReference type="PROSITE" id="PS50893">
    <property type="entry name" value="ABC_TRANSPORTER_2"/>
    <property type="match status" value="1"/>
</dbReference>
<protein>
    <submittedName>
        <fullName evidence="4">ATP-binding cassette domain-containing protein</fullName>
    </submittedName>
</protein>
<keyword evidence="1" id="KW-0547">Nucleotide-binding</keyword>
<accession>A0A9Q3XU01</accession>
<dbReference type="GO" id="GO:0022857">
    <property type="term" value="F:transmembrane transporter activity"/>
    <property type="evidence" value="ECO:0007669"/>
    <property type="project" value="TreeGrafter"/>
</dbReference>
<evidence type="ECO:0000313" key="4">
    <source>
        <dbReference type="EMBL" id="MBZ5962266.1"/>
    </source>
</evidence>
<dbReference type="Gene3D" id="3.40.50.300">
    <property type="entry name" value="P-loop containing nucleotide triphosphate hydrolases"/>
    <property type="match status" value="1"/>
</dbReference>
<dbReference type="Proteomes" id="UP000752647">
    <property type="component" value="Unassembled WGS sequence"/>
</dbReference>
<proteinExistence type="predicted"/>
<feature type="domain" description="ABC transporter" evidence="3">
    <location>
        <begin position="2"/>
        <end position="206"/>
    </location>
</feature>
<dbReference type="RefSeq" id="WP_010387595.1">
    <property type="nucleotide sequence ID" value="NZ_BPKT01000010.1"/>
</dbReference>
<dbReference type="SUPFAM" id="SSF52540">
    <property type="entry name" value="P-loop containing nucleoside triphosphate hydrolases"/>
    <property type="match status" value="1"/>
</dbReference>
<dbReference type="GO" id="GO:0005524">
    <property type="term" value="F:ATP binding"/>
    <property type="evidence" value="ECO:0007669"/>
    <property type="project" value="UniProtKB-KW"/>
</dbReference>
<dbReference type="GO" id="GO:0016887">
    <property type="term" value="F:ATP hydrolysis activity"/>
    <property type="evidence" value="ECO:0007669"/>
    <property type="project" value="InterPro"/>
</dbReference>
<gene>
    <name evidence="4" type="ORF">KIJ12_03695</name>
</gene>
<organism evidence="4 5">
    <name type="scientific">Leuconostoc gasicomitatum</name>
    <dbReference type="NCBI Taxonomy" id="115778"/>
    <lineage>
        <taxon>Bacteria</taxon>
        <taxon>Bacillati</taxon>
        <taxon>Bacillota</taxon>
        <taxon>Bacilli</taxon>
        <taxon>Lactobacillales</taxon>
        <taxon>Lactobacillaceae</taxon>
        <taxon>Leuconostoc</taxon>
        <taxon>Leuconostoc gelidum group</taxon>
    </lineage>
</organism>
<dbReference type="SMART" id="SM00382">
    <property type="entry name" value="AAA"/>
    <property type="match status" value="1"/>
</dbReference>
<dbReference type="InterPro" id="IPR003593">
    <property type="entry name" value="AAA+_ATPase"/>
</dbReference>
<dbReference type="OMA" id="NVNADFE"/>
<evidence type="ECO:0000256" key="1">
    <source>
        <dbReference type="ARBA" id="ARBA00022741"/>
    </source>
</evidence>
<keyword evidence="2 4" id="KW-0067">ATP-binding</keyword>
<dbReference type="Pfam" id="PF00005">
    <property type="entry name" value="ABC_tran"/>
    <property type="match status" value="1"/>
</dbReference>
<evidence type="ECO:0000259" key="3">
    <source>
        <dbReference type="PROSITE" id="PS50893"/>
    </source>
</evidence>
<dbReference type="GeneID" id="34301556"/>
<dbReference type="GO" id="GO:0005886">
    <property type="term" value="C:plasma membrane"/>
    <property type="evidence" value="ECO:0007669"/>
    <property type="project" value="TreeGrafter"/>
</dbReference>
<dbReference type="EMBL" id="JAHBFI010000008">
    <property type="protein sequence ID" value="MBZ5962266.1"/>
    <property type="molecule type" value="Genomic_DNA"/>
</dbReference>